<dbReference type="Gene3D" id="3.10.320.10">
    <property type="entry name" value="Class II Histocompatibility Antigen, M Beta Chain, Chain B, domain 1"/>
    <property type="match status" value="1"/>
</dbReference>
<dbReference type="InterPro" id="IPR007110">
    <property type="entry name" value="Ig-like_dom"/>
</dbReference>
<evidence type="ECO:0000256" key="3">
    <source>
        <dbReference type="ARBA" id="ARBA00022989"/>
    </source>
</evidence>
<keyword evidence="3 4" id="KW-1133">Transmembrane helix</keyword>
<name>A0A7L3UV21_MOLAT</name>
<organism evidence="6 7">
    <name type="scientific">Molothrus ater</name>
    <name type="common">Brown-headed cowbird</name>
    <dbReference type="NCBI Taxonomy" id="84834"/>
    <lineage>
        <taxon>Eukaryota</taxon>
        <taxon>Metazoa</taxon>
        <taxon>Chordata</taxon>
        <taxon>Craniata</taxon>
        <taxon>Vertebrata</taxon>
        <taxon>Euteleostomi</taxon>
        <taxon>Archelosauria</taxon>
        <taxon>Archosauria</taxon>
        <taxon>Dinosauria</taxon>
        <taxon>Saurischia</taxon>
        <taxon>Theropoda</taxon>
        <taxon>Coelurosauria</taxon>
        <taxon>Aves</taxon>
        <taxon>Neognathae</taxon>
        <taxon>Neoaves</taxon>
        <taxon>Telluraves</taxon>
        <taxon>Australaves</taxon>
        <taxon>Passeriformes</taxon>
        <taxon>Passeroidea</taxon>
        <taxon>Icteridae</taxon>
        <taxon>Molothrus</taxon>
    </lineage>
</organism>
<keyword evidence="7" id="KW-1185">Reference proteome</keyword>
<feature type="non-terminal residue" evidence="6">
    <location>
        <position position="1"/>
    </location>
</feature>
<dbReference type="PROSITE" id="PS50835">
    <property type="entry name" value="IG_LIKE"/>
    <property type="match status" value="1"/>
</dbReference>
<proteinExistence type="predicted"/>
<reference evidence="6 7" key="1">
    <citation type="submission" date="2019-09" db="EMBL/GenBank/DDBJ databases">
        <title>Bird 10,000 Genomes (B10K) Project - Family phase.</title>
        <authorList>
            <person name="Zhang G."/>
        </authorList>
    </citation>
    <scope>NUCLEOTIDE SEQUENCE [LARGE SCALE GENOMIC DNA]</scope>
    <source>
        <strain evidence="6">OUT-0049</strain>
        <tissue evidence="6">Muscle</tissue>
    </source>
</reference>
<dbReference type="GO" id="GO:0042613">
    <property type="term" value="C:MHC class II protein complex"/>
    <property type="evidence" value="ECO:0007669"/>
    <property type="project" value="InterPro"/>
</dbReference>
<keyword evidence="2 4" id="KW-0812">Transmembrane</keyword>
<dbReference type="PANTHER" id="PTHR19944:SF50">
    <property type="entry name" value="HLA CLASS II HISTOCOMPATIBILITY ANTIGEN, DM ALPHA CHAIN"/>
    <property type="match status" value="1"/>
</dbReference>
<accession>A0A7L3UV21</accession>
<dbReference type="InterPro" id="IPR050160">
    <property type="entry name" value="MHC/Immunoglobulin"/>
</dbReference>
<evidence type="ECO:0000313" key="6">
    <source>
        <dbReference type="EMBL" id="NXV55581.1"/>
    </source>
</evidence>
<dbReference type="PANTHER" id="PTHR19944">
    <property type="entry name" value="MHC CLASS II-RELATED"/>
    <property type="match status" value="1"/>
</dbReference>
<dbReference type="InterPro" id="IPR036179">
    <property type="entry name" value="Ig-like_dom_sf"/>
</dbReference>
<dbReference type="SUPFAM" id="SSF48726">
    <property type="entry name" value="Immunoglobulin"/>
    <property type="match status" value="1"/>
</dbReference>
<feature type="domain" description="Ig-like" evidence="5">
    <location>
        <begin position="89"/>
        <end position="179"/>
    </location>
</feature>
<evidence type="ECO:0000256" key="1">
    <source>
        <dbReference type="ARBA" id="ARBA00004479"/>
    </source>
</evidence>
<dbReference type="Pfam" id="PF07654">
    <property type="entry name" value="C1-set"/>
    <property type="match status" value="1"/>
</dbReference>
<dbReference type="EMBL" id="VZUF01128388">
    <property type="protein sequence ID" value="NXV55581.1"/>
    <property type="molecule type" value="Genomic_DNA"/>
</dbReference>
<evidence type="ECO:0000259" key="5">
    <source>
        <dbReference type="PROSITE" id="PS50835"/>
    </source>
</evidence>
<dbReference type="AlphaFoldDB" id="A0A7L3UV21"/>
<evidence type="ECO:0000256" key="4">
    <source>
        <dbReference type="SAM" id="Phobius"/>
    </source>
</evidence>
<dbReference type="Gene3D" id="2.60.40.10">
    <property type="entry name" value="Immunoglobulins"/>
    <property type="match status" value="1"/>
</dbReference>
<dbReference type="InterPro" id="IPR013783">
    <property type="entry name" value="Ig-like_fold"/>
</dbReference>
<protein>
    <submittedName>
        <fullName evidence="6">DMA protein</fullName>
    </submittedName>
</protein>
<dbReference type="InterPro" id="IPR003597">
    <property type="entry name" value="Ig_C1-set"/>
</dbReference>
<dbReference type="InterPro" id="IPR014745">
    <property type="entry name" value="MHC_II_a/b_N"/>
</dbReference>
<evidence type="ECO:0000313" key="7">
    <source>
        <dbReference type="Proteomes" id="UP000553862"/>
    </source>
</evidence>
<evidence type="ECO:0000256" key="2">
    <source>
        <dbReference type="ARBA" id="ARBA00022692"/>
    </source>
</evidence>
<dbReference type="Proteomes" id="UP000553862">
    <property type="component" value="Unassembled WGS sequence"/>
</dbReference>
<dbReference type="SMART" id="SM00407">
    <property type="entry name" value="IGc1"/>
    <property type="match status" value="1"/>
</dbReference>
<sequence>PPPHLLAEVLSCQPDAPSLSLSVTLDGRALSWFHFPGSRWIPETPELPPWPEGLETPGELLPETQMCREILGILGKQLGGLLPQARGIPVVSVFPARPPSPGDATTALVCLVQNIFPPSLAISWTVAGAGVTRGVTLGPFVPNPDLTFGRISRISVTPRPGDVVACVVTLGKDNATTVVAYWVAPDTALDEQLDMALAGAALALGLVLALLGLGLALLARR</sequence>
<gene>
    <name evidence="6" type="primary">H2dma</name>
    <name evidence="6" type="ORF">MOLATE_R05123</name>
</gene>
<feature type="transmembrane region" description="Helical" evidence="4">
    <location>
        <begin position="195"/>
        <end position="219"/>
    </location>
</feature>
<dbReference type="GO" id="GO:0006955">
    <property type="term" value="P:immune response"/>
    <property type="evidence" value="ECO:0007669"/>
    <property type="project" value="InterPro"/>
</dbReference>
<dbReference type="GO" id="GO:0019882">
    <property type="term" value="P:antigen processing and presentation"/>
    <property type="evidence" value="ECO:0007669"/>
    <property type="project" value="InterPro"/>
</dbReference>
<keyword evidence="4" id="KW-0472">Membrane</keyword>
<feature type="non-terminal residue" evidence="6">
    <location>
        <position position="221"/>
    </location>
</feature>
<comment type="caution">
    <text evidence="6">The sequence shown here is derived from an EMBL/GenBank/DDBJ whole genome shotgun (WGS) entry which is preliminary data.</text>
</comment>
<comment type="subcellular location">
    <subcellularLocation>
        <location evidence="1">Membrane</location>
        <topology evidence="1">Single-pass type I membrane protein</topology>
    </subcellularLocation>
</comment>